<accession>A0A8S9HAE3</accession>
<feature type="transmembrane region" description="Helical" evidence="1">
    <location>
        <begin position="113"/>
        <end position="132"/>
    </location>
</feature>
<keyword evidence="1" id="KW-0812">Transmembrane</keyword>
<evidence type="ECO:0000256" key="1">
    <source>
        <dbReference type="SAM" id="Phobius"/>
    </source>
</evidence>
<name>A0A8S9HAE3_BRACR</name>
<organism evidence="2 3">
    <name type="scientific">Brassica cretica</name>
    <name type="common">Mustard</name>
    <dbReference type="NCBI Taxonomy" id="69181"/>
    <lineage>
        <taxon>Eukaryota</taxon>
        <taxon>Viridiplantae</taxon>
        <taxon>Streptophyta</taxon>
        <taxon>Embryophyta</taxon>
        <taxon>Tracheophyta</taxon>
        <taxon>Spermatophyta</taxon>
        <taxon>Magnoliopsida</taxon>
        <taxon>eudicotyledons</taxon>
        <taxon>Gunneridae</taxon>
        <taxon>Pentapetalae</taxon>
        <taxon>rosids</taxon>
        <taxon>malvids</taxon>
        <taxon>Brassicales</taxon>
        <taxon>Brassicaceae</taxon>
        <taxon>Brassiceae</taxon>
        <taxon>Brassica</taxon>
    </lineage>
</organism>
<dbReference type="GO" id="GO:0005741">
    <property type="term" value="C:mitochondrial outer membrane"/>
    <property type="evidence" value="ECO:0007669"/>
    <property type="project" value="TreeGrafter"/>
</dbReference>
<evidence type="ECO:0000313" key="3">
    <source>
        <dbReference type="Proteomes" id="UP000712281"/>
    </source>
</evidence>
<sequence>MRFRVLVLVRMISALERMKLELPDEYAKRVMVLTCDSKAEGGSCDVYLTGTVYFFRGYHLLKIKNFVTAVASSFELYESCREVEAIVSYMKQDVLLHYSELFCSSFIKYPCSLLWNVAMSLVFWFPTMWEVIDMWKKKHNPFGIAYEWFLAKTYFLCFISSLMIA</sequence>
<protein>
    <submittedName>
        <fullName evidence="2">Uncharacterized protein</fullName>
    </submittedName>
</protein>
<keyword evidence="1" id="KW-0472">Membrane</keyword>
<evidence type="ECO:0000313" key="2">
    <source>
        <dbReference type="EMBL" id="KAF2555043.1"/>
    </source>
</evidence>
<proteinExistence type="predicted"/>
<dbReference type="EMBL" id="QGKW02001940">
    <property type="protein sequence ID" value="KAF2555043.1"/>
    <property type="molecule type" value="Genomic_DNA"/>
</dbReference>
<dbReference type="PANTHER" id="PTHR21530:SF7">
    <property type="entry name" value="TRAB DOMAIN-CONTAINING PROTEIN"/>
    <property type="match status" value="1"/>
</dbReference>
<gene>
    <name evidence="2" type="ORF">F2Q68_00017652</name>
</gene>
<keyword evidence="1" id="KW-1133">Transmembrane helix</keyword>
<reference evidence="2" key="1">
    <citation type="submission" date="2019-12" db="EMBL/GenBank/DDBJ databases">
        <title>Genome sequencing and annotation of Brassica cretica.</title>
        <authorList>
            <person name="Studholme D.J."/>
            <person name="Sarris P.F."/>
        </authorList>
    </citation>
    <scope>NUCLEOTIDE SEQUENCE</scope>
    <source>
        <strain evidence="2">PFS-001/15</strain>
        <tissue evidence="2">Leaf</tissue>
    </source>
</reference>
<comment type="caution">
    <text evidence="2">The sequence shown here is derived from an EMBL/GenBank/DDBJ whole genome shotgun (WGS) entry which is preliminary data.</text>
</comment>
<dbReference type="Proteomes" id="UP000712281">
    <property type="component" value="Unassembled WGS sequence"/>
</dbReference>
<dbReference type="OrthoDB" id="1749910at2759"/>
<feature type="transmembrane region" description="Helical" evidence="1">
    <location>
        <begin position="144"/>
        <end position="164"/>
    </location>
</feature>
<dbReference type="PANTHER" id="PTHR21530">
    <property type="entry name" value="PHEROMONE SHUTDOWN PROTEIN"/>
    <property type="match status" value="1"/>
</dbReference>
<dbReference type="InterPro" id="IPR046345">
    <property type="entry name" value="TraB_PrgY-like"/>
</dbReference>
<dbReference type="AlphaFoldDB" id="A0A8S9HAE3"/>